<feature type="domain" description="Primosomal protein N' 3' DNA-binding" evidence="5">
    <location>
        <begin position="88"/>
        <end position="182"/>
    </location>
</feature>
<organism evidence="6 7">
    <name type="scientific">Kineosphaera limosa NBRC 100340</name>
    <dbReference type="NCBI Taxonomy" id="1184609"/>
    <lineage>
        <taxon>Bacteria</taxon>
        <taxon>Bacillati</taxon>
        <taxon>Actinomycetota</taxon>
        <taxon>Actinomycetes</taxon>
        <taxon>Micrococcales</taxon>
        <taxon>Dermatophilaceae</taxon>
        <taxon>Kineosphaera</taxon>
    </lineage>
</organism>
<feature type="compositionally biased region" description="Gly residues" evidence="4">
    <location>
        <begin position="48"/>
        <end position="60"/>
    </location>
</feature>
<keyword evidence="1" id="KW-0547">Nucleotide-binding</keyword>
<evidence type="ECO:0000313" key="7">
    <source>
        <dbReference type="Proteomes" id="UP000008366"/>
    </source>
</evidence>
<dbReference type="InterPro" id="IPR041222">
    <property type="entry name" value="PriA_3primeBD"/>
</dbReference>
<feature type="region of interest" description="Disordered" evidence="4">
    <location>
        <begin position="187"/>
        <end position="221"/>
    </location>
</feature>
<dbReference type="STRING" id="1184609.KILIM_035_00010"/>
<dbReference type="GO" id="GO:0006270">
    <property type="term" value="P:DNA replication initiation"/>
    <property type="evidence" value="ECO:0007669"/>
    <property type="project" value="TreeGrafter"/>
</dbReference>
<keyword evidence="3" id="KW-0238">DNA-binding</keyword>
<dbReference type="AlphaFoldDB" id="K6WW70"/>
<name>K6WW70_9MICO</name>
<dbReference type="Gene3D" id="3.40.50.300">
    <property type="entry name" value="P-loop containing nucleotide triphosphate hydrolases"/>
    <property type="match status" value="1"/>
</dbReference>
<proteinExistence type="predicted"/>
<feature type="non-terminal residue" evidence="6">
    <location>
        <position position="606"/>
    </location>
</feature>
<reference evidence="6 7" key="1">
    <citation type="submission" date="2012-08" db="EMBL/GenBank/DDBJ databases">
        <title>Whole genome shotgun sequence of Kineosphaera limosa NBRC 100340.</title>
        <authorList>
            <person name="Yoshida I."/>
            <person name="Isaki S."/>
            <person name="Hosoyama A."/>
            <person name="Tsuchikane K."/>
            <person name="Katsumata H."/>
            <person name="Ando Y."/>
            <person name="Ohji S."/>
            <person name="Hamada M."/>
            <person name="Tamura T."/>
            <person name="Yamazoe A."/>
            <person name="Yamazaki S."/>
            <person name="Fujita N."/>
        </authorList>
    </citation>
    <scope>NUCLEOTIDE SEQUENCE [LARGE SCALE GENOMIC DNA]</scope>
    <source>
        <strain evidence="6 7">NBRC 100340</strain>
    </source>
</reference>
<dbReference type="EMBL" id="BAHD01000035">
    <property type="protein sequence ID" value="GAB96312.1"/>
    <property type="molecule type" value="Genomic_DNA"/>
</dbReference>
<dbReference type="GO" id="GO:0003677">
    <property type="term" value="F:DNA binding"/>
    <property type="evidence" value="ECO:0007669"/>
    <property type="project" value="UniProtKB-KW"/>
</dbReference>
<evidence type="ECO:0000256" key="3">
    <source>
        <dbReference type="ARBA" id="ARBA00023125"/>
    </source>
</evidence>
<dbReference type="eggNOG" id="COG1198">
    <property type="taxonomic scope" value="Bacteria"/>
</dbReference>
<dbReference type="InterPro" id="IPR042115">
    <property type="entry name" value="PriA_3primeBD_sf"/>
</dbReference>
<dbReference type="GO" id="GO:0043138">
    <property type="term" value="F:3'-5' DNA helicase activity"/>
    <property type="evidence" value="ECO:0007669"/>
    <property type="project" value="TreeGrafter"/>
</dbReference>
<dbReference type="Gene3D" id="3.40.1440.60">
    <property type="entry name" value="PriA, 3(prime) DNA-binding domain"/>
    <property type="match status" value="1"/>
</dbReference>
<protein>
    <submittedName>
        <fullName evidence="6">Primosomal protein N</fullName>
    </submittedName>
</protein>
<evidence type="ECO:0000259" key="5">
    <source>
        <dbReference type="Pfam" id="PF17764"/>
    </source>
</evidence>
<evidence type="ECO:0000256" key="1">
    <source>
        <dbReference type="ARBA" id="ARBA00022741"/>
    </source>
</evidence>
<dbReference type="InterPro" id="IPR027417">
    <property type="entry name" value="P-loop_NTPase"/>
</dbReference>
<gene>
    <name evidence="6" type="primary">priA</name>
    <name evidence="6" type="ORF">KILIM_035_00010</name>
</gene>
<sequence>MSVLWGTKFDMATAADHEGAQTPARSCGAGEVDALTLPGVQVHERTGRGGSGRGGAGAPGGAQVNGHMLPSSQELAATLPVARLLVDVVPAHLDRPFEYLVPRVLDDLVRPGVRVKVRFAGQEVTGYVLERVPEAEHGGRLSPIRRVIGADAVLTPALASLAEALAASQAGTRADVLRLAIPPRHARAEKACPPEARVPAEEGDEPPTDVAQGPADVDPGPWGAYPAGPSFLRRLQAGESPAAAWSALPIDAGGWPQALAAAAEATLASGRGAVIVVPDHRDVQRVDVALTARLGAGRHVRLTADQGPQARYTAWLSLLRGHVRCVVGTRAAAFAPVRDPGLWAWWDDGDDLHAEPRAPYAHVRDVLLTRAEQAGGAVLTGGFARSVAVQQLVATGRLREIVPEPATRRRLCARVHVAGQGQEEERDGPAVRAHLPSSGWRAAREALTRGPVLVQVPRRGYLPSLSCAHCRERARCEACHGPLAVGAAHGAPTCATCGLESRQWACPECGSRNLRRSTVGARRTAEELGRAFPGVPVRTSGSGEVLDHVPPTPSLVIATPGAEPVVEGGYAAGLLLDAWAALDRPTLDAGEEALRRWLTAAALVRG</sequence>
<dbReference type="PANTHER" id="PTHR30580:SF0">
    <property type="entry name" value="PRIMOSOMAL PROTEIN N"/>
    <property type="match status" value="1"/>
</dbReference>
<keyword evidence="2" id="KW-0067">ATP-binding</keyword>
<accession>K6WW70</accession>
<evidence type="ECO:0000256" key="4">
    <source>
        <dbReference type="SAM" id="MobiDB-lite"/>
    </source>
</evidence>
<dbReference type="GO" id="GO:0005524">
    <property type="term" value="F:ATP binding"/>
    <property type="evidence" value="ECO:0007669"/>
    <property type="project" value="UniProtKB-KW"/>
</dbReference>
<evidence type="ECO:0000313" key="6">
    <source>
        <dbReference type="EMBL" id="GAB96312.1"/>
    </source>
</evidence>
<dbReference type="GO" id="GO:0006302">
    <property type="term" value="P:double-strand break repair"/>
    <property type="evidence" value="ECO:0007669"/>
    <property type="project" value="TreeGrafter"/>
</dbReference>
<dbReference type="PANTHER" id="PTHR30580">
    <property type="entry name" value="PRIMOSOMAL PROTEIN N"/>
    <property type="match status" value="1"/>
</dbReference>
<keyword evidence="7" id="KW-1185">Reference proteome</keyword>
<evidence type="ECO:0000256" key="2">
    <source>
        <dbReference type="ARBA" id="ARBA00022840"/>
    </source>
</evidence>
<dbReference type="Pfam" id="PF17764">
    <property type="entry name" value="PriA_3primeBD"/>
    <property type="match status" value="1"/>
</dbReference>
<dbReference type="Proteomes" id="UP000008366">
    <property type="component" value="Unassembled WGS sequence"/>
</dbReference>
<feature type="region of interest" description="Disordered" evidence="4">
    <location>
        <begin position="43"/>
        <end position="64"/>
    </location>
</feature>
<comment type="caution">
    <text evidence="6">The sequence shown here is derived from an EMBL/GenBank/DDBJ whole genome shotgun (WGS) entry which is preliminary data.</text>
</comment>
<dbReference type="GO" id="GO:0006310">
    <property type="term" value="P:DNA recombination"/>
    <property type="evidence" value="ECO:0007669"/>
    <property type="project" value="TreeGrafter"/>
</dbReference>